<organism evidence="3 4">
    <name type="scientific">Wallemia ichthyophaga</name>
    <dbReference type="NCBI Taxonomy" id="245174"/>
    <lineage>
        <taxon>Eukaryota</taxon>
        <taxon>Fungi</taxon>
        <taxon>Dikarya</taxon>
        <taxon>Basidiomycota</taxon>
        <taxon>Wallemiomycotina</taxon>
        <taxon>Wallemiomycetes</taxon>
        <taxon>Wallemiales</taxon>
        <taxon>Wallemiaceae</taxon>
        <taxon>Wallemia</taxon>
    </lineage>
</organism>
<feature type="binding site" evidence="2">
    <location>
        <position position="230"/>
    </location>
    <ligand>
        <name>a divalent metal cation</name>
        <dbReference type="ChEBI" id="CHEBI:60240"/>
        <label>1</label>
    </ligand>
</feature>
<protein>
    <recommendedName>
        <fullName evidence="5">Protein NIF3-like protein</fullName>
    </recommendedName>
</protein>
<dbReference type="GO" id="GO:0046872">
    <property type="term" value="F:metal ion binding"/>
    <property type="evidence" value="ECO:0007669"/>
    <property type="project" value="UniProtKB-KW"/>
</dbReference>
<dbReference type="InterPro" id="IPR036069">
    <property type="entry name" value="DUF34/NIF3_sf"/>
</dbReference>
<dbReference type="PANTHER" id="PTHR13799:SF13">
    <property type="entry name" value="NIF3-LIKE PROTEIN 1"/>
    <property type="match status" value="1"/>
</dbReference>
<name>A0A4T0HE20_WALIC</name>
<sequence length="279" mass="30468">MQRIAPLELADKSWDNVGLLVESPQRNGSGQHVVIVNDLTEKVFDRIISDNPFVSVVVSYHPPIFKPLKSITTDNPIQRTLLKCISNGISVYSPHTACDAVRGGVNDWMFTAITGHKTSNAIIPTTSTIDSHHDAGMGRYGTFASPQDPYRNPMRIKEVINHIKSVFNLDTLQFADGGKKHINSVAVCAGSGSSILSKAPSVDLYVTGEMGHHDVLAAVANGTSVILLNHSNSERVYLQTSLRDALTEAIQIEREEAKLEPVKWKVTTCVEDKDPLVSV</sequence>
<dbReference type="Gene3D" id="3.40.1390.30">
    <property type="entry name" value="NIF3 (NGG1p interacting factor 3)-like"/>
    <property type="match status" value="1"/>
</dbReference>
<comment type="similarity">
    <text evidence="1">Belongs to the GTP cyclohydrolase I type 2/NIF3 family.</text>
</comment>
<dbReference type="AlphaFoldDB" id="A0A4T0HE20"/>
<dbReference type="NCBIfam" id="TIGR00486">
    <property type="entry name" value="YbgI_SA1388"/>
    <property type="match status" value="1"/>
</dbReference>
<evidence type="ECO:0000256" key="1">
    <source>
        <dbReference type="ARBA" id="ARBA00006964"/>
    </source>
</evidence>
<proteinExistence type="inferred from homology"/>
<dbReference type="GO" id="GO:0005739">
    <property type="term" value="C:mitochondrion"/>
    <property type="evidence" value="ECO:0007669"/>
    <property type="project" value="TreeGrafter"/>
</dbReference>
<feature type="binding site" evidence="2">
    <location>
        <position position="99"/>
    </location>
    <ligand>
        <name>a divalent metal cation</name>
        <dbReference type="ChEBI" id="CHEBI:60240"/>
        <label>1</label>
    </ligand>
</feature>
<accession>A0A4T0HE20</accession>
<dbReference type="EMBL" id="SPOF01000012">
    <property type="protein sequence ID" value="TIB13966.1"/>
    <property type="molecule type" value="Genomic_DNA"/>
</dbReference>
<feature type="binding site" evidence="2">
    <location>
        <position position="234"/>
    </location>
    <ligand>
        <name>a divalent metal cation</name>
        <dbReference type="ChEBI" id="CHEBI:60240"/>
        <label>1</label>
    </ligand>
</feature>
<gene>
    <name evidence="3" type="ORF">E3P90_01374</name>
</gene>
<evidence type="ECO:0000313" key="4">
    <source>
        <dbReference type="Proteomes" id="UP000306954"/>
    </source>
</evidence>
<dbReference type="PANTHER" id="PTHR13799">
    <property type="entry name" value="NGG1 INTERACTING FACTOR 3"/>
    <property type="match status" value="1"/>
</dbReference>
<dbReference type="FunFam" id="3.40.1390.30:FF:000001">
    <property type="entry name" value="GTP cyclohydrolase 1 type 2"/>
    <property type="match status" value="1"/>
</dbReference>
<comment type="caution">
    <text evidence="3">The sequence shown here is derived from an EMBL/GenBank/DDBJ whole genome shotgun (WGS) entry which is preliminary data.</text>
</comment>
<keyword evidence="2" id="KW-0479">Metal-binding</keyword>
<evidence type="ECO:0008006" key="5">
    <source>
        <dbReference type="Google" id="ProtNLM"/>
    </source>
</evidence>
<evidence type="ECO:0000313" key="3">
    <source>
        <dbReference type="EMBL" id="TIB13966.1"/>
    </source>
</evidence>
<dbReference type="SUPFAM" id="SSF102705">
    <property type="entry name" value="NIF3 (NGG1p interacting factor 3)-like"/>
    <property type="match status" value="1"/>
</dbReference>
<feature type="binding site" evidence="2">
    <location>
        <position position="61"/>
    </location>
    <ligand>
        <name>a divalent metal cation</name>
        <dbReference type="ChEBI" id="CHEBI:60240"/>
        <label>1</label>
    </ligand>
</feature>
<reference evidence="3 4" key="1">
    <citation type="submission" date="2019-03" db="EMBL/GenBank/DDBJ databases">
        <title>Sequencing 23 genomes of Wallemia ichthyophaga.</title>
        <authorList>
            <person name="Gostincar C."/>
        </authorList>
    </citation>
    <scope>NUCLEOTIDE SEQUENCE [LARGE SCALE GENOMIC DNA]</scope>
    <source>
        <strain evidence="3 4">EXF-8621</strain>
    </source>
</reference>
<dbReference type="Pfam" id="PF01784">
    <property type="entry name" value="DUF34_NIF3"/>
    <property type="match status" value="1"/>
</dbReference>
<evidence type="ECO:0000256" key="2">
    <source>
        <dbReference type="PIRSR" id="PIRSR602678-1"/>
    </source>
</evidence>
<dbReference type="Proteomes" id="UP000306954">
    <property type="component" value="Unassembled WGS sequence"/>
</dbReference>
<dbReference type="InterPro" id="IPR002678">
    <property type="entry name" value="DUF34/NIF3"/>
</dbReference>